<feature type="domain" description="G-protein coupled receptors family 1 profile" evidence="10">
    <location>
        <begin position="6"/>
        <end position="262"/>
    </location>
</feature>
<feature type="transmembrane region" description="Helical" evidence="9">
    <location>
        <begin position="70"/>
        <end position="89"/>
    </location>
</feature>
<evidence type="ECO:0000256" key="3">
    <source>
        <dbReference type="ARBA" id="ARBA00022989"/>
    </source>
</evidence>
<comment type="similarity">
    <text evidence="8">Belongs to the G-protein coupled receptor 1 family.</text>
</comment>
<organism evidence="11 12">
    <name type="scientific">Actinia tenebrosa</name>
    <name type="common">Australian red waratah sea anemone</name>
    <dbReference type="NCBI Taxonomy" id="6105"/>
    <lineage>
        <taxon>Eukaryota</taxon>
        <taxon>Metazoa</taxon>
        <taxon>Cnidaria</taxon>
        <taxon>Anthozoa</taxon>
        <taxon>Hexacorallia</taxon>
        <taxon>Actiniaria</taxon>
        <taxon>Actiniidae</taxon>
        <taxon>Actinia</taxon>
    </lineage>
</organism>
<dbReference type="SMART" id="SM01381">
    <property type="entry name" value="7TM_GPCR_Srsx"/>
    <property type="match status" value="1"/>
</dbReference>
<evidence type="ECO:0000256" key="7">
    <source>
        <dbReference type="ARBA" id="ARBA00023224"/>
    </source>
</evidence>
<dbReference type="Pfam" id="PF00001">
    <property type="entry name" value="7tm_1"/>
    <property type="match status" value="1"/>
</dbReference>
<dbReference type="InParanoid" id="A0A6P8I238"/>
<gene>
    <name evidence="12" type="primary">LOC116295278</name>
</gene>
<evidence type="ECO:0000313" key="11">
    <source>
        <dbReference type="Proteomes" id="UP000515163"/>
    </source>
</evidence>
<keyword evidence="7 8" id="KW-0807">Transducer</keyword>
<feature type="transmembrane region" description="Helical" evidence="9">
    <location>
        <begin position="110"/>
        <end position="129"/>
    </location>
</feature>
<dbReference type="Proteomes" id="UP000515163">
    <property type="component" value="Unplaced"/>
</dbReference>
<feature type="transmembrane region" description="Helical" evidence="9">
    <location>
        <begin position="154"/>
        <end position="176"/>
    </location>
</feature>
<dbReference type="RefSeq" id="XP_031558920.1">
    <property type="nucleotide sequence ID" value="XM_031703060.1"/>
</dbReference>
<dbReference type="KEGG" id="aten:116295278"/>
<keyword evidence="6 8" id="KW-0675">Receptor</keyword>
<evidence type="ECO:0000313" key="12">
    <source>
        <dbReference type="RefSeq" id="XP_031558920.1"/>
    </source>
</evidence>
<comment type="subcellular location">
    <subcellularLocation>
        <location evidence="1">Membrane</location>
        <topology evidence="1">Multi-pass membrane protein</topology>
    </subcellularLocation>
</comment>
<dbReference type="Gene3D" id="1.20.1070.10">
    <property type="entry name" value="Rhodopsin 7-helix transmembrane proteins"/>
    <property type="match status" value="1"/>
</dbReference>
<dbReference type="PROSITE" id="PS50262">
    <property type="entry name" value="G_PROTEIN_RECEP_F1_2"/>
    <property type="match status" value="1"/>
</dbReference>
<dbReference type="OrthoDB" id="5981855at2759"/>
<dbReference type="GeneID" id="116295278"/>
<name>A0A6P8I238_ACTTE</name>
<evidence type="ECO:0000256" key="9">
    <source>
        <dbReference type="SAM" id="Phobius"/>
    </source>
</evidence>
<dbReference type="SUPFAM" id="SSF81321">
    <property type="entry name" value="Family A G protein-coupled receptor-like"/>
    <property type="match status" value="1"/>
</dbReference>
<keyword evidence="2 8" id="KW-0812">Transmembrane</keyword>
<keyword evidence="4 8" id="KW-0297">G-protein coupled receptor</keyword>
<protein>
    <submittedName>
        <fullName evidence="12">Tachykinin-like peptides receptor 86C</fullName>
    </submittedName>
</protein>
<evidence type="ECO:0000256" key="1">
    <source>
        <dbReference type="ARBA" id="ARBA00004141"/>
    </source>
</evidence>
<dbReference type="PROSITE" id="PS00237">
    <property type="entry name" value="G_PROTEIN_RECEP_F1_1"/>
    <property type="match status" value="1"/>
</dbReference>
<evidence type="ECO:0000256" key="5">
    <source>
        <dbReference type="ARBA" id="ARBA00023136"/>
    </source>
</evidence>
<dbReference type="GO" id="GO:0016020">
    <property type="term" value="C:membrane"/>
    <property type="evidence" value="ECO:0007669"/>
    <property type="project" value="UniProtKB-SubCell"/>
</dbReference>
<reference evidence="12" key="1">
    <citation type="submission" date="2025-08" db="UniProtKB">
        <authorList>
            <consortium name="RefSeq"/>
        </authorList>
    </citation>
    <scope>IDENTIFICATION</scope>
    <source>
        <tissue evidence="12">Tentacle</tissue>
    </source>
</reference>
<sequence>MVSIASNSLVIHVVRVNPHMHSTTNYFIVNMSAADLLATVFTSSNAMKTLQSGFRWSSGVIGVVSCKGNLFLMTTCLMCSIFSLVAITFDRFMAVIRPITYKYCSWWAKYIIPAVWIASLAISFPLAFLKMQVGDDFLANNKTYCFMEDAADEGIAVIVLGFIAPHVVMVIMYSMISYKLWKRRLPGEQRDDQRNNVAQTAKKVTRMMVCVVLVFDICMAPLFTVFTLPFLFNNKSWMHTSYTSTLSSLFTTSNGFLNALVYAFFNENYRRAFCDTLGLLKIRNWLGRKTERIRNFVSKRNRTANFTVNTQPD</sequence>
<evidence type="ECO:0000256" key="4">
    <source>
        <dbReference type="ARBA" id="ARBA00023040"/>
    </source>
</evidence>
<evidence type="ECO:0000256" key="2">
    <source>
        <dbReference type="ARBA" id="ARBA00022692"/>
    </source>
</evidence>
<keyword evidence="5 9" id="KW-0472">Membrane</keyword>
<dbReference type="GO" id="GO:0004930">
    <property type="term" value="F:G protein-coupled receptor activity"/>
    <property type="evidence" value="ECO:0007669"/>
    <property type="project" value="UniProtKB-KW"/>
</dbReference>
<dbReference type="CDD" id="cd00637">
    <property type="entry name" value="7tm_classA_rhodopsin-like"/>
    <property type="match status" value="1"/>
</dbReference>
<feature type="transmembrane region" description="Helical" evidence="9">
    <location>
        <begin position="244"/>
        <end position="265"/>
    </location>
</feature>
<proteinExistence type="inferred from homology"/>
<accession>A0A6P8I238</accession>
<feature type="transmembrane region" description="Helical" evidence="9">
    <location>
        <begin position="209"/>
        <end position="232"/>
    </location>
</feature>
<evidence type="ECO:0000256" key="6">
    <source>
        <dbReference type="ARBA" id="ARBA00023170"/>
    </source>
</evidence>
<evidence type="ECO:0000259" key="10">
    <source>
        <dbReference type="PROSITE" id="PS50262"/>
    </source>
</evidence>
<evidence type="ECO:0000256" key="8">
    <source>
        <dbReference type="RuleBase" id="RU000688"/>
    </source>
</evidence>
<dbReference type="PRINTS" id="PR00237">
    <property type="entry name" value="GPCRRHODOPSN"/>
</dbReference>
<dbReference type="PANTHER" id="PTHR24243:SF208">
    <property type="entry name" value="PYROKININ-1 RECEPTOR"/>
    <property type="match status" value="1"/>
</dbReference>
<keyword evidence="3 9" id="KW-1133">Transmembrane helix</keyword>
<dbReference type="AlphaFoldDB" id="A0A6P8I238"/>
<dbReference type="PANTHER" id="PTHR24243">
    <property type="entry name" value="G-PROTEIN COUPLED RECEPTOR"/>
    <property type="match status" value="1"/>
</dbReference>
<keyword evidence="11" id="KW-1185">Reference proteome</keyword>
<dbReference type="InterPro" id="IPR017452">
    <property type="entry name" value="GPCR_Rhodpsn_7TM"/>
</dbReference>
<dbReference type="InterPro" id="IPR000276">
    <property type="entry name" value="GPCR_Rhodpsn"/>
</dbReference>